<organism evidence="3 4">
    <name type="scientific">Cordylochernes scorpioides</name>
    <dbReference type="NCBI Taxonomy" id="51811"/>
    <lineage>
        <taxon>Eukaryota</taxon>
        <taxon>Metazoa</taxon>
        <taxon>Ecdysozoa</taxon>
        <taxon>Arthropoda</taxon>
        <taxon>Chelicerata</taxon>
        <taxon>Arachnida</taxon>
        <taxon>Pseudoscorpiones</taxon>
        <taxon>Cheliferoidea</taxon>
        <taxon>Chernetidae</taxon>
        <taxon>Cordylochernes</taxon>
    </lineage>
</organism>
<feature type="transmembrane region" description="Helical" evidence="1">
    <location>
        <begin position="322"/>
        <end position="341"/>
    </location>
</feature>
<feature type="transmembrane region" description="Helical" evidence="1">
    <location>
        <begin position="20"/>
        <end position="39"/>
    </location>
</feature>
<feature type="transmembrane region" description="Helical" evidence="1">
    <location>
        <begin position="347"/>
        <end position="368"/>
    </location>
</feature>
<dbReference type="InterPro" id="IPR056769">
    <property type="entry name" value="Piezo_TM1-24"/>
</dbReference>
<reference evidence="3 4" key="1">
    <citation type="submission" date="2022-01" db="EMBL/GenBank/DDBJ databases">
        <title>A chromosomal length assembly of Cordylochernes scorpioides.</title>
        <authorList>
            <person name="Zeh D."/>
            <person name="Zeh J."/>
        </authorList>
    </citation>
    <scope>NUCLEOTIDE SEQUENCE [LARGE SCALE GENOMIC DNA]</scope>
    <source>
        <strain evidence="3">IN4F17</strain>
        <tissue evidence="3">Whole Body</tissue>
    </source>
</reference>
<feature type="transmembrane region" description="Helical" evidence="1">
    <location>
        <begin position="46"/>
        <end position="63"/>
    </location>
</feature>
<feature type="domain" description="Piezo TM1-24" evidence="2">
    <location>
        <begin position="320"/>
        <end position="462"/>
    </location>
</feature>
<feature type="transmembrane region" description="Helical" evidence="1">
    <location>
        <begin position="176"/>
        <end position="193"/>
    </location>
</feature>
<feature type="transmembrane region" description="Helical" evidence="1">
    <location>
        <begin position="423"/>
        <end position="445"/>
    </location>
</feature>
<evidence type="ECO:0000259" key="2">
    <source>
        <dbReference type="Pfam" id="PF24871"/>
    </source>
</evidence>
<dbReference type="PANTHER" id="PTHR47049">
    <property type="entry name" value="PIEZO-TYPE MECHANOSENSITIVE ION CHANNEL HOMOLOG"/>
    <property type="match status" value="1"/>
</dbReference>
<proteinExistence type="predicted"/>
<evidence type="ECO:0000313" key="4">
    <source>
        <dbReference type="Proteomes" id="UP001235939"/>
    </source>
</evidence>
<keyword evidence="4" id="KW-1185">Reference proteome</keyword>
<dbReference type="EMBL" id="CP092867">
    <property type="protein sequence ID" value="UYV67379.1"/>
    <property type="molecule type" value="Genomic_DNA"/>
</dbReference>
<keyword evidence="1" id="KW-0472">Membrane</keyword>
<dbReference type="InterPro" id="IPR027272">
    <property type="entry name" value="Piezo"/>
</dbReference>
<feature type="transmembrane region" description="Helical" evidence="1">
    <location>
        <begin position="205"/>
        <end position="226"/>
    </location>
</feature>
<keyword evidence="1" id="KW-1133">Transmembrane helix</keyword>
<accession>A0ABY6KEX4</accession>
<evidence type="ECO:0000256" key="1">
    <source>
        <dbReference type="SAM" id="Phobius"/>
    </source>
</evidence>
<sequence length="523" mass="60343">MKSDYLPSITIRHDLLYLVLYRFILPAGLFAATGIMFWVSAAIFRYNLLSFVYLLFFLVYPFIPPPQPFFTHGEKSTTLGIVFYHLGFVSINRTLSWTQGLRLMGIDMMMSLLVAITHSASCAATHSKKQKEPTGETPKVWFSSKSISLSFLLYLGEFVYLVLLVAAGILSPSLLSALYFVTFLAQSTWLACCQPIGNCYLISRFVVVIMAGFHISLLYIYQFSLINETVKPEDLVTRLVGLKVFVRFYPCHHDPNLWFQELTWPHFLVPPTIALLYLQSVILNRCRSSILLELVKKPQATSVKVSPSDSSTLPPTKIKDPFLAFLRSLVTPCIFMATLITMMAWSILYHSLMAFVFLLLSCIIWITPDSRKSYLRISPFIVAYAHLMLLIHFVFCLEIHDLVPVPNGLGLTMFDPMDSAEEYLLLDFVIKISFTIMFLLALWTYMLKKRKMIHSALSTSDMYSLRSTLKNKERIETFQMWTWRKLPRVPRTYKRTQLESQIYKQRLTYIRHLMITNGLEKML</sequence>
<protein>
    <submittedName>
        <fullName evidence="3">PIEZO2</fullName>
    </submittedName>
</protein>
<feature type="transmembrane region" description="Helical" evidence="1">
    <location>
        <begin position="147"/>
        <end position="170"/>
    </location>
</feature>
<keyword evidence="1" id="KW-0812">Transmembrane</keyword>
<feature type="transmembrane region" description="Helical" evidence="1">
    <location>
        <begin position="264"/>
        <end position="283"/>
    </location>
</feature>
<feature type="domain" description="Piezo TM1-24" evidence="2">
    <location>
        <begin position="126"/>
        <end position="296"/>
    </location>
</feature>
<dbReference type="PANTHER" id="PTHR47049:SF2">
    <property type="entry name" value="PIEZO-TYPE MECHANOSENSITIVE ION CHANNEL HOMOLOG"/>
    <property type="match status" value="1"/>
</dbReference>
<gene>
    <name evidence="3" type="ORF">LAZ67_5000414</name>
</gene>
<dbReference type="Pfam" id="PF24871">
    <property type="entry name" value="Piezo_TM1-24"/>
    <property type="match status" value="2"/>
</dbReference>
<dbReference type="Proteomes" id="UP001235939">
    <property type="component" value="Chromosome 05"/>
</dbReference>
<evidence type="ECO:0000313" key="3">
    <source>
        <dbReference type="EMBL" id="UYV67379.1"/>
    </source>
</evidence>
<feature type="transmembrane region" description="Helical" evidence="1">
    <location>
        <begin position="380"/>
        <end position="403"/>
    </location>
</feature>
<name>A0ABY6KEX4_9ARAC</name>